<evidence type="ECO:0000313" key="3">
    <source>
        <dbReference type="Proteomes" id="UP000659223"/>
    </source>
</evidence>
<keyword evidence="3" id="KW-1185">Reference proteome</keyword>
<protein>
    <submittedName>
        <fullName evidence="2">Uncharacterized protein</fullName>
    </submittedName>
</protein>
<feature type="compositionally biased region" description="Gly residues" evidence="1">
    <location>
        <begin position="25"/>
        <end position="39"/>
    </location>
</feature>
<reference evidence="3" key="1">
    <citation type="journal article" date="2019" name="Int. J. Syst. Evol. Microbiol.">
        <title>The Global Catalogue of Microorganisms (GCM) 10K type strain sequencing project: providing services to taxonomists for standard genome sequencing and annotation.</title>
        <authorList>
            <consortium name="The Broad Institute Genomics Platform"/>
            <consortium name="The Broad Institute Genome Sequencing Center for Infectious Disease"/>
            <person name="Wu L."/>
            <person name="Ma J."/>
        </authorList>
    </citation>
    <scope>NUCLEOTIDE SEQUENCE [LARGE SCALE GENOMIC DNA]</scope>
    <source>
        <strain evidence="3">JCM 4586</strain>
    </source>
</reference>
<feature type="region of interest" description="Disordered" evidence="1">
    <location>
        <begin position="1"/>
        <end position="41"/>
    </location>
</feature>
<dbReference type="EMBL" id="BMUT01000010">
    <property type="protein sequence ID" value="GGX94723.1"/>
    <property type="molecule type" value="Genomic_DNA"/>
</dbReference>
<evidence type="ECO:0000313" key="2">
    <source>
        <dbReference type="EMBL" id="GGX94723.1"/>
    </source>
</evidence>
<sequence>MRAWRRGLLGRSGRGSAHVRERVCGGQGGAEGEGGGGRRWGMKEGAGIIQSAYSIGEMTIVTK</sequence>
<evidence type="ECO:0000256" key="1">
    <source>
        <dbReference type="SAM" id="MobiDB-lite"/>
    </source>
</evidence>
<dbReference type="Proteomes" id="UP000659223">
    <property type="component" value="Unassembled WGS sequence"/>
</dbReference>
<comment type="caution">
    <text evidence="2">The sequence shown here is derived from an EMBL/GenBank/DDBJ whole genome shotgun (WGS) entry which is preliminary data.</text>
</comment>
<gene>
    <name evidence="2" type="ORF">GCM10010324_45720</name>
</gene>
<feature type="compositionally biased region" description="Low complexity" evidence="1">
    <location>
        <begin position="1"/>
        <end position="16"/>
    </location>
</feature>
<name>A0ABQ2YWE7_9ACTN</name>
<organism evidence="2 3">
    <name type="scientific">Streptomyces hiroshimensis</name>
    <dbReference type="NCBI Taxonomy" id="66424"/>
    <lineage>
        <taxon>Bacteria</taxon>
        <taxon>Bacillati</taxon>
        <taxon>Actinomycetota</taxon>
        <taxon>Actinomycetes</taxon>
        <taxon>Kitasatosporales</taxon>
        <taxon>Streptomycetaceae</taxon>
        <taxon>Streptomyces</taxon>
    </lineage>
</organism>
<proteinExistence type="predicted"/>
<accession>A0ABQ2YWE7</accession>